<dbReference type="InterPro" id="IPR001789">
    <property type="entry name" value="Sig_transdc_resp-reg_receiver"/>
</dbReference>
<keyword evidence="2" id="KW-0238">DNA-binding</keyword>
<organism evidence="3 4">
    <name type="scientific">Ectopseudomonas chengduensis</name>
    <dbReference type="NCBI Taxonomy" id="489632"/>
    <lineage>
        <taxon>Bacteria</taxon>
        <taxon>Pseudomonadati</taxon>
        <taxon>Pseudomonadota</taxon>
        <taxon>Gammaproteobacteria</taxon>
        <taxon>Pseudomonadales</taxon>
        <taxon>Pseudomonadaceae</taxon>
        <taxon>Ectopseudomonas</taxon>
    </lineage>
</organism>
<name>A0A1G6TDI9_9GAMM</name>
<dbReference type="InterPro" id="IPR000792">
    <property type="entry name" value="Tscrpt_reg_LuxR_C"/>
</dbReference>
<dbReference type="GO" id="GO:0003677">
    <property type="term" value="F:DNA binding"/>
    <property type="evidence" value="ECO:0007669"/>
    <property type="project" value="UniProtKB-KW"/>
</dbReference>
<dbReference type="Pfam" id="PF00196">
    <property type="entry name" value="GerE"/>
    <property type="match status" value="1"/>
</dbReference>
<dbReference type="PROSITE" id="PS50043">
    <property type="entry name" value="HTH_LUXR_2"/>
    <property type="match status" value="1"/>
</dbReference>
<dbReference type="SMART" id="SM00448">
    <property type="entry name" value="REC"/>
    <property type="match status" value="1"/>
</dbReference>
<evidence type="ECO:0000256" key="1">
    <source>
        <dbReference type="ARBA" id="ARBA00022553"/>
    </source>
</evidence>
<dbReference type="Pfam" id="PF00072">
    <property type="entry name" value="Response_reg"/>
    <property type="match status" value="1"/>
</dbReference>
<dbReference type="GO" id="GO:0006355">
    <property type="term" value="P:regulation of DNA-templated transcription"/>
    <property type="evidence" value="ECO:0007669"/>
    <property type="project" value="InterPro"/>
</dbReference>
<proteinExistence type="predicted"/>
<dbReference type="CDD" id="cd06170">
    <property type="entry name" value="LuxR_C_like"/>
    <property type="match status" value="1"/>
</dbReference>
<dbReference type="InterPro" id="IPR011006">
    <property type="entry name" value="CheY-like_superfamily"/>
</dbReference>
<accession>A0A1G6TDI9</accession>
<dbReference type="InterPro" id="IPR039420">
    <property type="entry name" value="WalR-like"/>
</dbReference>
<dbReference type="Gene3D" id="3.40.50.2300">
    <property type="match status" value="1"/>
</dbReference>
<evidence type="ECO:0000313" key="4">
    <source>
        <dbReference type="Proteomes" id="UP000199467"/>
    </source>
</evidence>
<dbReference type="AlphaFoldDB" id="A0A1G6TDI9"/>
<dbReference type="Proteomes" id="UP000199467">
    <property type="component" value="Unassembled WGS sequence"/>
</dbReference>
<evidence type="ECO:0000256" key="2">
    <source>
        <dbReference type="ARBA" id="ARBA00023125"/>
    </source>
</evidence>
<dbReference type="PRINTS" id="PR00038">
    <property type="entry name" value="HTHLUXR"/>
</dbReference>
<dbReference type="SMART" id="SM00421">
    <property type="entry name" value="HTH_LUXR"/>
    <property type="match status" value="1"/>
</dbReference>
<protein>
    <submittedName>
        <fullName evidence="3">Two component transcriptional regulator, LuxR family</fullName>
    </submittedName>
</protein>
<dbReference type="PANTHER" id="PTHR43214">
    <property type="entry name" value="TWO-COMPONENT RESPONSE REGULATOR"/>
    <property type="match status" value="1"/>
</dbReference>
<dbReference type="PROSITE" id="PS50110">
    <property type="entry name" value="RESPONSE_REGULATORY"/>
    <property type="match status" value="1"/>
</dbReference>
<dbReference type="CDD" id="cd17535">
    <property type="entry name" value="REC_NarL-like"/>
    <property type="match status" value="1"/>
</dbReference>
<evidence type="ECO:0000313" key="3">
    <source>
        <dbReference type="EMBL" id="SDD27138.1"/>
    </source>
</evidence>
<sequence length="220" mass="23469">MNEPIRLLLADDHEVTRAGFAAMLADCPEFSIVGQAVDGRQALELCERLQPDIAILDIRMPHLNGLATARLLRERLPGIKVLLFTMYDSPDHLEAAISAGAVGYLLKDASRQEVIDGLRQVAAGQSALNGMVSAQLLRRVVERNQSGAANSALTPRERQVLGLIAGGFTNREIGEKLGIATGTAKAHVERVIGKLGVADRTQAAVQGIALGLVAPTERQP</sequence>
<gene>
    <name evidence="3" type="ORF">SAMN05216576_113164</name>
</gene>
<dbReference type="GO" id="GO:0000160">
    <property type="term" value="P:phosphorelay signal transduction system"/>
    <property type="evidence" value="ECO:0007669"/>
    <property type="project" value="InterPro"/>
</dbReference>
<dbReference type="PANTHER" id="PTHR43214:SF43">
    <property type="entry name" value="TWO-COMPONENT RESPONSE REGULATOR"/>
    <property type="match status" value="1"/>
</dbReference>
<keyword evidence="1" id="KW-0597">Phosphoprotein</keyword>
<dbReference type="InterPro" id="IPR058245">
    <property type="entry name" value="NreC/VraR/RcsB-like_REC"/>
</dbReference>
<dbReference type="EMBL" id="FMZQ01000013">
    <property type="protein sequence ID" value="SDD27138.1"/>
    <property type="molecule type" value="Genomic_DNA"/>
</dbReference>
<dbReference type="SUPFAM" id="SSF52172">
    <property type="entry name" value="CheY-like"/>
    <property type="match status" value="1"/>
</dbReference>
<reference evidence="4" key="1">
    <citation type="submission" date="2016-10" db="EMBL/GenBank/DDBJ databases">
        <authorList>
            <person name="Varghese N."/>
            <person name="Submissions S."/>
        </authorList>
    </citation>
    <scope>NUCLEOTIDE SEQUENCE [LARGE SCALE GENOMIC DNA]</scope>
    <source>
        <strain evidence="4">DSM 26382</strain>
    </source>
</reference>
<keyword evidence="4" id="KW-1185">Reference proteome</keyword>
<dbReference type="RefSeq" id="WP_090337298.1">
    <property type="nucleotide sequence ID" value="NZ_FMZQ01000013.1"/>
</dbReference>